<organism evidence="4 5">
    <name type="scientific">Dryococelus australis</name>
    <dbReference type="NCBI Taxonomy" id="614101"/>
    <lineage>
        <taxon>Eukaryota</taxon>
        <taxon>Metazoa</taxon>
        <taxon>Ecdysozoa</taxon>
        <taxon>Arthropoda</taxon>
        <taxon>Hexapoda</taxon>
        <taxon>Insecta</taxon>
        <taxon>Pterygota</taxon>
        <taxon>Neoptera</taxon>
        <taxon>Polyneoptera</taxon>
        <taxon>Phasmatodea</taxon>
        <taxon>Verophasmatodea</taxon>
        <taxon>Anareolatae</taxon>
        <taxon>Phasmatidae</taxon>
        <taxon>Eurycanthinae</taxon>
        <taxon>Dryococelus</taxon>
    </lineage>
</organism>
<feature type="region of interest" description="Disordered" evidence="3">
    <location>
        <begin position="710"/>
        <end position="754"/>
    </location>
</feature>
<gene>
    <name evidence="4" type="ORF">PR048_021503</name>
</gene>
<evidence type="ECO:0000256" key="3">
    <source>
        <dbReference type="SAM" id="MobiDB-lite"/>
    </source>
</evidence>
<evidence type="ECO:0000256" key="1">
    <source>
        <dbReference type="ARBA" id="ARBA00004123"/>
    </source>
</evidence>
<feature type="region of interest" description="Disordered" evidence="3">
    <location>
        <begin position="671"/>
        <end position="697"/>
    </location>
</feature>
<dbReference type="Gene3D" id="1.10.150.20">
    <property type="entry name" value="5' to 3' exonuclease, C-terminal subdomain"/>
    <property type="match status" value="1"/>
</dbReference>
<evidence type="ECO:0000313" key="5">
    <source>
        <dbReference type="Proteomes" id="UP001159363"/>
    </source>
</evidence>
<dbReference type="InterPro" id="IPR036279">
    <property type="entry name" value="5-3_exonuclease_C_sf"/>
</dbReference>
<accession>A0ABQ9GYD2</accession>
<dbReference type="SUPFAM" id="SSF47807">
    <property type="entry name" value="5' to 3' exonuclease, C-terminal subdomain"/>
    <property type="match status" value="1"/>
</dbReference>
<comment type="caution">
    <text evidence="4">The sequence shown here is derived from an EMBL/GenBank/DDBJ whole genome shotgun (WGS) entry which is preliminary data.</text>
</comment>
<dbReference type="InterPro" id="IPR008918">
    <property type="entry name" value="HhH2"/>
</dbReference>
<reference evidence="4 5" key="1">
    <citation type="submission" date="2023-02" db="EMBL/GenBank/DDBJ databases">
        <title>LHISI_Scaffold_Assembly.</title>
        <authorList>
            <person name="Stuart O.P."/>
            <person name="Cleave R."/>
            <person name="Magrath M.J.L."/>
            <person name="Mikheyev A.S."/>
        </authorList>
    </citation>
    <scope>NUCLEOTIDE SEQUENCE [LARGE SCALE GENOMIC DNA]</scope>
    <source>
        <strain evidence="4">Daus_M_001</strain>
        <tissue evidence="4">Leg muscle</tissue>
    </source>
</reference>
<sequence length="799" mass="88230">MPFNHRHGRKQRKRLAALLATGQLSALPQSTPERQAERDCAAQLRHESVATAPVVVISVSPLRFAWDNIHFWTNEAHLWNRSFGVGQACYVWVNPTTTIEPKKQESGTVRHGGTCVAQVIMINPSPHTYIHLCTHTAVVFFLIDLFDTALQTFFIKIGELMSGDIAPEVLSEVFAGCGAMTIGISGDFNVVRSPTGNGKYAAGVDELNRQQLILLALLVGSDYTVGLQGVGPVTALEILGVFSSKQQDQDIQGLLNGLNMFRDWLRSGIGMGPGKAALRSKLKNVHIHEGFPNMSVVDAYLHPQVNESKEAFSWGTPDLLSLQNYARQNILWTTKKTDEILLPVLKRLSDLKARPCGMRLILSAGRVLCLCTKLASLAFDWERSLFPLGPLGGCVGLFVRAYLGSVTPVGELVRSRRETRGTGQAGCPTERGGVPSVDTVNVVEKGLNYWMMTFGYLGSDLVGVRQSTCKHVDSVGAGATDHAVSHSPTPALGEQGEGPSNSGAESIPEVLVPPDPRKYPSQHHECAMRRANPRLAVQPLMGWYPSVWALSFTTLVWDWYMSKCYSRHKLDYVGSSVDWCERIFGPRRGAILDERDVSGRCKIQVHASALVLVMASGGTLLYLVKPHRMILLARLSQKTIDSYYKVDTVLLAADTKMSKRVQQAVQRIGGESVNDCEEPRPKKPRRAKNQQVQFKKQNTQNVADVLHDGTHTVKNNITSRSCDGENSNLPGTSESNVSPSKEFIPQREQDKVNSLKNKMKAIEVFRKSKHGLDQTKRDRRVKRQILKEAYLSESSSESS</sequence>
<proteinExistence type="predicted"/>
<dbReference type="CDD" id="cd09904">
    <property type="entry name" value="H3TH_XPG"/>
    <property type="match status" value="1"/>
</dbReference>
<evidence type="ECO:0000256" key="2">
    <source>
        <dbReference type="ARBA" id="ARBA00023242"/>
    </source>
</evidence>
<feature type="compositionally biased region" description="Basic and acidic residues" evidence="3">
    <location>
        <begin position="744"/>
        <end position="753"/>
    </location>
</feature>
<protein>
    <recommendedName>
        <fullName evidence="6">XPG-I domain-containing protein</fullName>
    </recommendedName>
</protein>
<keyword evidence="2" id="KW-0539">Nucleus</keyword>
<comment type="subcellular location">
    <subcellularLocation>
        <location evidence="1">Nucleus</location>
    </subcellularLocation>
</comment>
<dbReference type="Proteomes" id="UP001159363">
    <property type="component" value="Chromosome 7"/>
</dbReference>
<evidence type="ECO:0008006" key="6">
    <source>
        <dbReference type="Google" id="ProtNLM"/>
    </source>
</evidence>
<evidence type="ECO:0000313" key="4">
    <source>
        <dbReference type="EMBL" id="KAJ8877051.1"/>
    </source>
</evidence>
<keyword evidence="5" id="KW-1185">Reference proteome</keyword>
<dbReference type="PANTHER" id="PTHR16171:SF7">
    <property type="entry name" value="DNA REPAIR PROTEIN RAD2"/>
    <property type="match status" value="1"/>
</dbReference>
<dbReference type="PANTHER" id="PTHR16171">
    <property type="entry name" value="DNA REPAIR PROTEIN COMPLEMENTING XP-G CELLS-RELATED"/>
    <property type="match status" value="1"/>
</dbReference>
<name>A0ABQ9GYD2_9NEOP</name>
<feature type="region of interest" description="Disordered" evidence="3">
    <location>
        <begin position="479"/>
        <end position="515"/>
    </location>
</feature>
<feature type="compositionally biased region" description="Polar residues" evidence="3">
    <location>
        <begin position="712"/>
        <end position="739"/>
    </location>
</feature>
<dbReference type="EMBL" id="JARBHB010000008">
    <property type="protein sequence ID" value="KAJ8877051.1"/>
    <property type="molecule type" value="Genomic_DNA"/>
</dbReference>
<dbReference type="SMART" id="SM00279">
    <property type="entry name" value="HhH2"/>
    <property type="match status" value="1"/>
</dbReference>